<dbReference type="OrthoDB" id="886770at2"/>
<dbReference type="EMBL" id="SRKZ01000008">
    <property type="protein sequence ID" value="TGD77631.1"/>
    <property type="molecule type" value="Genomic_DNA"/>
</dbReference>
<dbReference type="AlphaFoldDB" id="A0A4Z0MDP9"/>
<reference evidence="1 2" key="1">
    <citation type="submission" date="2019-04" db="EMBL/GenBank/DDBJ databases">
        <authorList>
            <person name="Feng G."/>
            <person name="Zhang J."/>
            <person name="Zhu H."/>
        </authorList>
    </citation>
    <scope>NUCLEOTIDE SEQUENCE [LARGE SCALE GENOMIC DNA]</scope>
    <source>
        <strain evidence="1 2">JCM 19491</strain>
    </source>
</reference>
<dbReference type="RefSeq" id="WP_135532817.1">
    <property type="nucleotide sequence ID" value="NZ_SRKZ01000008.1"/>
</dbReference>
<accession>A0A4Z0MDP9</accession>
<sequence length="120" mass="13466">MSLWKSLKRLDRRIAYVVVGLLAIGLAYGFGKILSMPPFMNKLSEGLEENDKLMRFIGSSTGQTLHLSQEVIAEGDSATFSVAITGECDSAYIKLRGIYYKKDRQLYYRVTDTTQVNACK</sequence>
<evidence type="ECO:0000313" key="1">
    <source>
        <dbReference type="EMBL" id="TGD77631.1"/>
    </source>
</evidence>
<evidence type="ECO:0000313" key="2">
    <source>
        <dbReference type="Proteomes" id="UP000298284"/>
    </source>
</evidence>
<protein>
    <submittedName>
        <fullName evidence="1">Uncharacterized protein</fullName>
    </submittedName>
</protein>
<gene>
    <name evidence="1" type="ORF">EU557_22920</name>
</gene>
<keyword evidence="2" id="KW-1185">Reference proteome</keyword>
<dbReference type="Proteomes" id="UP000298284">
    <property type="component" value="Unassembled WGS sequence"/>
</dbReference>
<comment type="caution">
    <text evidence="1">The sequence shown here is derived from an EMBL/GenBank/DDBJ whole genome shotgun (WGS) entry which is preliminary data.</text>
</comment>
<organism evidence="1 2">
    <name type="scientific">Hymenobacter wooponensis</name>
    <dbReference type="NCBI Taxonomy" id="1525360"/>
    <lineage>
        <taxon>Bacteria</taxon>
        <taxon>Pseudomonadati</taxon>
        <taxon>Bacteroidota</taxon>
        <taxon>Cytophagia</taxon>
        <taxon>Cytophagales</taxon>
        <taxon>Hymenobacteraceae</taxon>
        <taxon>Hymenobacter</taxon>
    </lineage>
</organism>
<name>A0A4Z0MDP9_9BACT</name>
<proteinExistence type="predicted"/>